<dbReference type="RefSeq" id="WP_063423914.1">
    <property type="nucleotide sequence ID" value="NZ_BQII01000034.1"/>
</dbReference>
<gene>
    <name evidence="2" type="ORF">A3L25_013485</name>
    <name evidence="1" type="ORF">P3W50_21725</name>
</gene>
<evidence type="ECO:0000313" key="3">
    <source>
        <dbReference type="Proteomes" id="UP000076857"/>
    </source>
</evidence>
<dbReference type="Proteomes" id="UP001217741">
    <property type="component" value="Unassembled WGS sequence"/>
</dbReference>
<evidence type="ECO:0000313" key="1">
    <source>
        <dbReference type="EMBL" id="MDF3873069.1"/>
    </source>
</evidence>
<reference evidence="2 3" key="1">
    <citation type="submission" date="2016-04" db="EMBL/GenBank/DDBJ databases">
        <authorList>
            <person name="Qiu J."/>
        </authorList>
    </citation>
    <scope>NUCLEOTIDE SEQUENCE [LARGE SCALE GENOMIC DNA]</scope>
    <source>
        <strain evidence="2 3">JQ581</strain>
    </source>
</reference>
<dbReference type="EMBL" id="JARJLO010000334">
    <property type="protein sequence ID" value="MDF3873069.1"/>
    <property type="molecule type" value="Genomic_DNA"/>
</dbReference>
<dbReference type="AlphaFoldDB" id="A0AAP9N0N1"/>
<dbReference type="EMBL" id="CP050951">
    <property type="protein sequence ID" value="QJQ10371.1"/>
    <property type="molecule type" value="Genomic_DNA"/>
</dbReference>
<proteinExistence type="predicted"/>
<evidence type="ECO:0000313" key="2">
    <source>
        <dbReference type="EMBL" id="QJQ10371.1"/>
    </source>
</evidence>
<dbReference type="Proteomes" id="UP000076857">
    <property type="component" value="Chromosome"/>
</dbReference>
<accession>A0AAP9N0N1</accession>
<sequence length="88" mass="9979">MESYWLCEDCLHAVAYDDFSTLSLYYSEAEVDQRITQMRKELQVLLPLSADFDPDTGVGIAPFSTHPCEACHSPSHGTRHRFTRLVTA</sequence>
<name>A0AAP9N0N1_PSEPU</name>
<protein>
    <submittedName>
        <fullName evidence="2">Uncharacterized protein</fullName>
    </submittedName>
</protein>
<reference evidence="1" key="3">
    <citation type="submission" date="2023-03" db="EMBL/GenBank/DDBJ databases">
        <title>Draft assemblies of triclosan tolerant bacteria isolated from returned activated sludge.</title>
        <authorList>
            <person name="Van Hamelsveld S."/>
        </authorList>
    </citation>
    <scope>NUCLEOTIDE SEQUENCE</scope>
    <source>
        <strain evidence="1">GW210012_S60</strain>
    </source>
</reference>
<reference evidence="2 3" key="2">
    <citation type="submission" date="2020-04" db="EMBL/GenBank/DDBJ databases">
        <title>Complete genome sequence of Pseudomonas putida strain JQ581.</title>
        <authorList>
            <person name="Mu Y."/>
        </authorList>
    </citation>
    <scope>NUCLEOTIDE SEQUENCE [LARGE SCALE GENOMIC DNA]</scope>
    <source>
        <strain evidence="2 3">JQ581</strain>
    </source>
</reference>
<organism evidence="2 3">
    <name type="scientific">Pseudomonas putida</name>
    <name type="common">Arthrobacter siderocapsulatus</name>
    <dbReference type="NCBI Taxonomy" id="303"/>
    <lineage>
        <taxon>Bacteria</taxon>
        <taxon>Pseudomonadati</taxon>
        <taxon>Pseudomonadota</taxon>
        <taxon>Gammaproteobacteria</taxon>
        <taxon>Pseudomonadales</taxon>
        <taxon>Pseudomonadaceae</taxon>
        <taxon>Pseudomonas</taxon>
    </lineage>
</organism>